<reference evidence="2" key="1">
    <citation type="submission" date="2016-07" db="EMBL/GenBank/DDBJ databases">
        <title>Nontailed viruses are major unrecognized killers of bacteria in the ocean.</title>
        <authorList>
            <person name="Kauffman K."/>
            <person name="Hussain F."/>
            <person name="Yang J."/>
            <person name="Arevalo P."/>
            <person name="Brown J."/>
            <person name="Cutler M."/>
            <person name="Kelly L."/>
            <person name="Polz M.F."/>
        </authorList>
    </citation>
    <scope>NUCLEOTIDE SEQUENCE [LARGE SCALE GENOMIC DNA]</scope>
    <source>
        <strain evidence="2">10N.261.46.F8</strain>
    </source>
</reference>
<dbReference type="EMBL" id="MCZK01000184">
    <property type="protein sequence ID" value="PMM61487.1"/>
    <property type="molecule type" value="Genomic_DNA"/>
</dbReference>
<dbReference type="Proteomes" id="UP000235406">
    <property type="component" value="Unassembled WGS sequence"/>
</dbReference>
<name>A0A2N7JTD3_9VIBR</name>
<protein>
    <submittedName>
        <fullName evidence="1">Uncharacterized protein</fullName>
    </submittedName>
</protein>
<gene>
    <name evidence="1" type="ORF">BCT49_20180</name>
</gene>
<dbReference type="AlphaFoldDB" id="A0A2N7JTD3"/>
<evidence type="ECO:0000313" key="1">
    <source>
        <dbReference type="EMBL" id="PMM61487.1"/>
    </source>
</evidence>
<accession>A0A2N7JTD3</accession>
<comment type="caution">
    <text evidence="1">The sequence shown here is derived from an EMBL/GenBank/DDBJ whole genome shotgun (WGS) entry which is preliminary data.</text>
</comment>
<evidence type="ECO:0000313" key="2">
    <source>
        <dbReference type="Proteomes" id="UP000235406"/>
    </source>
</evidence>
<sequence>MRTTINFAQYGSFDDGRPWANCQTCEDFRTDLQVAGAQVAKMSVDTSSDNAVAKALVKAIVEAQSPIVVDADIGMSVKKGQPVAILKSFQLLSKPQSPKN</sequence>
<dbReference type="RefSeq" id="WP_102439132.1">
    <property type="nucleotide sequence ID" value="NZ_CAWNVI010000184.1"/>
</dbReference>
<proteinExistence type="predicted"/>
<organism evidence="1 2">
    <name type="scientific">Vibrio lentus</name>
    <dbReference type="NCBI Taxonomy" id="136468"/>
    <lineage>
        <taxon>Bacteria</taxon>
        <taxon>Pseudomonadati</taxon>
        <taxon>Pseudomonadota</taxon>
        <taxon>Gammaproteobacteria</taxon>
        <taxon>Vibrionales</taxon>
        <taxon>Vibrionaceae</taxon>
        <taxon>Vibrio</taxon>
    </lineage>
</organism>